<dbReference type="PANTHER" id="PTHR38779:SF2">
    <property type="entry name" value="TYPE II SECRETION SYSTEM PROTEIN I-RELATED"/>
    <property type="match status" value="1"/>
</dbReference>
<evidence type="ECO:0000256" key="4">
    <source>
        <dbReference type="ARBA" id="ARBA00022481"/>
    </source>
</evidence>
<dbReference type="InterPro" id="IPR012902">
    <property type="entry name" value="N_methyl_site"/>
</dbReference>
<comment type="subunit">
    <text evidence="9">Type II secretion is composed of four main components: the outer membrane complex, the inner membrane complex, the cytoplasmic secretion ATPase and the periplasm-spanning pseudopilus.</text>
</comment>
<comment type="subcellular location">
    <subcellularLocation>
        <location evidence="1 9">Cell inner membrane</location>
        <topology evidence="1 9">Single-pass membrane protein</topology>
    </subcellularLocation>
</comment>
<sequence length="129" mass="14473">MTRRNQRGFTLLEVLVALSILAVALGALIQSGGQSANTLSHLRDKTLAHWVASNKANELQLANAWPENRTQKGESEPADLEWHWQMAVHPTADRDLKRIEIEVRLNKESDSSLARVVTLLTRPTEKITQ</sequence>
<dbReference type="PROSITE" id="PS00409">
    <property type="entry name" value="PROKAR_NTER_METHYL"/>
    <property type="match status" value="1"/>
</dbReference>
<evidence type="ECO:0000256" key="5">
    <source>
        <dbReference type="ARBA" id="ARBA00022519"/>
    </source>
</evidence>
<gene>
    <name evidence="11" type="ORF">BOW53_12775</name>
</gene>
<evidence type="ECO:0000259" key="10">
    <source>
        <dbReference type="Pfam" id="PF02501"/>
    </source>
</evidence>
<evidence type="ECO:0000256" key="3">
    <source>
        <dbReference type="ARBA" id="ARBA00022475"/>
    </source>
</evidence>
<dbReference type="RefSeq" id="WP_078484475.1">
    <property type="nucleotide sequence ID" value="NZ_MPRL01000058.1"/>
</dbReference>
<keyword evidence="5 9" id="KW-0997">Cell inner membrane</keyword>
<evidence type="ECO:0000313" key="11">
    <source>
        <dbReference type="EMBL" id="OOZ39168.1"/>
    </source>
</evidence>
<dbReference type="AlphaFoldDB" id="A0A1T2L235"/>
<keyword evidence="3" id="KW-1003">Cell membrane</keyword>
<dbReference type="Gene3D" id="3.30.1300.30">
    <property type="entry name" value="GSPII I/J protein-like"/>
    <property type="match status" value="1"/>
</dbReference>
<reference evidence="11 12" key="1">
    <citation type="submission" date="2016-11" db="EMBL/GenBank/DDBJ databases">
        <title>Mixed transmission modes and dynamic genome evolution in an obligate animal-bacterial symbiosis.</title>
        <authorList>
            <person name="Russell S.L."/>
            <person name="Corbett-Detig R.B."/>
            <person name="Cavanaugh C.M."/>
        </authorList>
    </citation>
    <scope>NUCLEOTIDE SEQUENCE [LARGE SCALE GENOMIC DNA]</scope>
    <source>
        <strain evidence="11">Sveles-Q1</strain>
    </source>
</reference>
<dbReference type="InterPro" id="IPR010052">
    <property type="entry name" value="T2SS_protein-GspI"/>
</dbReference>
<evidence type="ECO:0000256" key="8">
    <source>
        <dbReference type="ARBA" id="ARBA00023136"/>
    </source>
</evidence>
<dbReference type="SUPFAM" id="SSF54523">
    <property type="entry name" value="Pili subunits"/>
    <property type="match status" value="1"/>
</dbReference>
<comment type="caution">
    <text evidence="11">The sequence shown here is derived from an EMBL/GenBank/DDBJ whole genome shotgun (WGS) entry which is preliminary data.</text>
</comment>
<dbReference type="GO" id="GO:0015628">
    <property type="term" value="P:protein secretion by the type II secretion system"/>
    <property type="evidence" value="ECO:0007669"/>
    <property type="project" value="UniProtKB-UniRule"/>
</dbReference>
<dbReference type="NCBIfam" id="TIGR02532">
    <property type="entry name" value="IV_pilin_GFxxxE"/>
    <property type="match status" value="1"/>
</dbReference>
<keyword evidence="7" id="KW-1133">Transmembrane helix</keyword>
<dbReference type="InterPro" id="IPR045584">
    <property type="entry name" value="Pilin-like"/>
</dbReference>
<dbReference type="NCBIfam" id="TIGR01707">
    <property type="entry name" value="gspI"/>
    <property type="match status" value="1"/>
</dbReference>
<dbReference type="Proteomes" id="UP000191110">
    <property type="component" value="Unassembled WGS sequence"/>
</dbReference>
<evidence type="ECO:0000313" key="12">
    <source>
        <dbReference type="Proteomes" id="UP000191110"/>
    </source>
</evidence>
<keyword evidence="8" id="KW-0472">Membrane</keyword>
<accession>A0A1T2L235</accession>
<dbReference type="GO" id="GO:0015627">
    <property type="term" value="C:type II protein secretion system complex"/>
    <property type="evidence" value="ECO:0007669"/>
    <property type="project" value="UniProtKB-UniRule"/>
</dbReference>
<comment type="function">
    <text evidence="9">Component of the type II secretion system required for the energy-dependent secretion of extracellular factors such as proteases and toxins from the periplasm.</text>
</comment>
<comment type="PTM">
    <text evidence="9">Cleaved by prepilin peptidase.</text>
</comment>
<organism evidence="11 12">
    <name type="scientific">Solemya pervernicosa gill symbiont</name>
    <dbReference type="NCBI Taxonomy" id="642797"/>
    <lineage>
        <taxon>Bacteria</taxon>
        <taxon>Pseudomonadati</taxon>
        <taxon>Pseudomonadota</taxon>
        <taxon>Gammaproteobacteria</taxon>
        <taxon>sulfur-oxidizing symbionts</taxon>
    </lineage>
</organism>
<name>A0A1T2L235_9GAMM</name>
<evidence type="ECO:0000256" key="1">
    <source>
        <dbReference type="ARBA" id="ARBA00004377"/>
    </source>
</evidence>
<proteinExistence type="inferred from homology"/>
<dbReference type="PANTHER" id="PTHR38779">
    <property type="entry name" value="TYPE II SECRETION SYSTEM PROTEIN I-RELATED"/>
    <property type="match status" value="1"/>
</dbReference>
<evidence type="ECO:0000256" key="6">
    <source>
        <dbReference type="ARBA" id="ARBA00022692"/>
    </source>
</evidence>
<dbReference type="InterPro" id="IPR003413">
    <property type="entry name" value="T2SS_GspI_C"/>
</dbReference>
<evidence type="ECO:0000256" key="9">
    <source>
        <dbReference type="RuleBase" id="RU368030"/>
    </source>
</evidence>
<keyword evidence="12" id="KW-1185">Reference proteome</keyword>
<dbReference type="Pfam" id="PF02501">
    <property type="entry name" value="T2SSI"/>
    <property type="match status" value="1"/>
</dbReference>
<keyword evidence="6" id="KW-0812">Transmembrane</keyword>
<protein>
    <recommendedName>
        <fullName evidence="9">Type II secretion system protein I</fullName>
        <shortName evidence="9">T2SS minor pseudopilin I</shortName>
    </recommendedName>
</protein>
<dbReference type="OrthoDB" id="6121517at2"/>
<evidence type="ECO:0000256" key="7">
    <source>
        <dbReference type="ARBA" id="ARBA00022989"/>
    </source>
</evidence>
<feature type="domain" description="Type II secretion system protein GspI C-terminal" evidence="10">
    <location>
        <begin position="42"/>
        <end position="120"/>
    </location>
</feature>
<dbReference type="GO" id="GO:0005886">
    <property type="term" value="C:plasma membrane"/>
    <property type="evidence" value="ECO:0007669"/>
    <property type="project" value="UniProtKB-SubCell"/>
</dbReference>
<keyword evidence="4 9" id="KW-0488">Methylation</keyword>
<evidence type="ECO:0000256" key="2">
    <source>
        <dbReference type="ARBA" id="ARBA00008358"/>
    </source>
</evidence>
<dbReference type="Pfam" id="PF07963">
    <property type="entry name" value="N_methyl"/>
    <property type="match status" value="1"/>
</dbReference>
<dbReference type="EMBL" id="MPRL01000058">
    <property type="protein sequence ID" value="OOZ39168.1"/>
    <property type="molecule type" value="Genomic_DNA"/>
</dbReference>
<comment type="similarity">
    <text evidence="2 9">Belongs to the GSP I family.</text>
</comment>